<keyword evidence="4" id="KW-1185">Reference proteome</keyword>
<protein>
    <submittedName>
        <fullName evidence="3">Uncharacterized protein</fullName>
    </submittedName>
</protein>
<gene>
    <name evidence="3" type="ORF">FGO68_gene7411</name>
</gene>
<name>A0A8J8NSP8_HALGN</name>
<feature type="compositionally biased region" description="Polar residues" evidence="1">
    <location>
        <begin position="1"/>
        <end position="16"/>
    </location>
</feature>
<feature type="transmembrane region" description="Helical" evidence="2">
    <location>
        <begin position="440"/>
        <end position="464"/>
    </location>
</feature>
<dbReference type="EMBL" id="RRYP01006842">
    <property type="protein sequence ID" value="TNV80926.1"/>
    <property type="molecule type" value="Genomic_DNA"/>
</dbReference>
<proteinExistence type="predicted"/>
<evidence type="ECO:0000256" key="2">
    <source>
        <dbReference type="SAM" id="Phobius"/>
    </source>
</evidence>
<evidence type="ECO:0000313" key="4">
    <source>
        <dbReference type="Proteomes" id="UP000785679"/>
    </source>
</evidence>
<evidence type="ECO:0000256" key="1">
    <source>
        <dbReference type="SAM" id="MobiDB-lite"/>
    </source>
</evidence>
<keyword evidence="2" id="KW-0472">Membrane</keyword>
<keyword evidence="2" id="KW-0812">Transmembrane</keyword>
<keyword evidence="2" id="KW-1133">Transmembrane helix</keyword>
<comment type="caution">
    <text evidence="3">The sequence shown here is derived from an EMBL/GenBank/DDBJ whole genome shotgun (WGS) entry which is preliminary data.</text>
</comment>
<feature type="region of interest" description="Disordered" evidence="1">
    <location>
        <begin position="1"/>
        <end position="26"/>
    </location>
</feature>
<organism evidence="3 4">
    <name type="scientific">Halteria grandinella</name>
    <dbReference type="NCBI Taxonomy" id="5974"/>
    <lineage>
        <taxon>Eukaryota</taxon>
        <taxon>Sar</taxon>
        <taxon>Alveolata</taxon>
        <taxon>Ciliophora</taxon>
        <taxon>Intramacronucleata</taxon>
        <taxon>Spirotrichea</taxon>
        <taxon>Stichotrichia</taxon>
        <taxon>Sporadotrichida</taxon>
        <taxon>Halteriidae</taxon>
        <taxon>Halteria</taxon>
    </lineage>
</organism>
<dbReference type="Proteomes" id="UP000785679">
    <property type="component" value="Unassembled WGS sequence"/>
</dbReference>
<accession>A0A8J8NSP8</accession>
<sequence length="504" mass="57819">MTPQNTSDKNNLTQFKASDPAIQTPDDINDDLPPPFQAYATPFTLTPYYLYFKAFMDGFKFQSKVKTTDTCLSTIYYTIDDFVYFYNNVTHTTLETIEGPFLNFTGVLAQNFSQGLNSCYYFVNDTYYYAVINYAQYDSDFTKFIQSFFYGLFSNTLVLNNIFQTIIGDINNQSYYDVATQYGRLIRTIFIDFTPVTLIEQDQGSLFSTTNTSSFGFPRQNNVIGLSIRPFTKNNTQSPDLVHRKGKFKNQTHNSTINIKHPNLPNQCEVELPLFLKQPNDKYDMSGSVFTPLYKQTGKPWYGNNHIAELGSYNVDPTQTPDSLLNRRWVLPTFTPLTDIPNSILGFISGALGVFPSDSMATYCRQNATLLYPTVSTIATKLNETRINPVTQLNETKYDEAFLAASSLMKYIYGSTYNCYFTAKSPLMATQYLKPFTLTLMLWNLLFNLGFLYSDLKGIVFFFFRIPDSDANAKLSWAYMFQKVGDLIMRFFYSKFVHLSIFTE</sequence>
<evidence type="ECO:0000313" key="3">
    <source>
        <dbReference type="EMBL" id="TNV80926.1"/>
    </source>
</evidence>
<reference evidence="3" key="1">
    <citation type="submission" date="2019-06" db="EMBL/GenBank/DDBJ databases">
        <authorList>
            <person name="Zheng W."/>
        </authorList>
    </citation>
    <scope>NUCLEOTIDE SEQUENCE</scope>
    <source>
        <strain evidence="3">QDHG01</strain>
    </source>
</reference>
<dbReference type="AlphaFoldDB" id="A0A8J8NSP8"/>